<evidence type="ECO:0000259" key="14">
    <source>
        <dbReference type="PROSITE" id="PS51410"/>
    </source>
</evidence>
<evidence type="ECO:0000256" key="4">
    <source>
        <dbReference type="ARBA" id="ARBA00009712"/>
    </source>
</evidence>
<dbReference type="PRINTS" id="PR00372">
    <property type="entry name" value="FYWHYDRXLASE"/>
</dbReference>
<dbReference type="UniPathway" id="UPA00139">
    <property type="reaction ID" value="UER00337"/>
</dbReference>
<sequence>MTLLQQHYDQYTAEDRHVWQLLFERQLQALPGRAAPAFMEGLARIGFTADQIPDFRQTNQVLRRLTGWELVAVPGIVDDAVFFGLLAARQFPATTWLRKLAELDYLEEPDMFHDVFGHVPLLTNPAFARFLHQLGHIGLRHAADPAAVELLARLYWFTVEFGLIRDAGSGQARIYGAGILSSAGETRYSLGPEPRRHTFGTDAVLATAFRKDVFQTDYFVLDSLDQLFDTLPEVQRQLRAASVGAEV</sequence>
<proteinExistence type="inferred from homology"/>
<feature type="binding site" evidence="13">
    <location>
        <position position="160"/>
    </location>
    <ligand>
        <name>Fe cation</name>
        <dbReference type="ChEBI" id="CHEBI:24875"/>
    </ligand>
</feature>
<organism evidence="15 16">
    <name type="scientific">Hymenobacter edaphi</name>
    <dbReference type="NCBI Taxonomy" id="2211146"/>
    <lineage>
        <taxon>Bacteria</taxon>
        <taxon>Pseudomonadati</taxon>
        <taxon>Bacteroidota</taxon>
        <taxon>Cytophagia</taxon>
        <taxon>Cytophagales</taxon>
        <taxon>Hymenobacteraceae</taxon>
        <taxon>Hymenobacter</taxon>
    </lineage>
</organism>
<comment type="similarity">
    <text evidence="4">Belongs to the biopterin-dependent aromatic amino acid hydroxylase family.</text>
</comment>
<evidence type="ECO:0000256" key="8">
    <source>
        <dbReference type="ARBA" id="ARBA00023002"/>
    </source>
</evidence>
<dbReference type="NCBIfam" id="TIGR01267">
    <property type="entry name" value="Phe4hydrox_mono"/>
    <property type="match status" value="1"/>
</dbReference>
<feature type="binding site" evidence="13">
    <location>
        <position position="118"/>
    </location>
    <ligand>
        <name>Fe cation</name>
        <dbReference type="ChEBI" id="CHEBI:24875"/>
    </ligand>
</feature>
<evidence type="ECO:0000256" key="1">
    <source>
        <dbReference type="ARBA" id="ARBA00001060"/>
    </source>
</evidence>
<evidence type="ECO:0000313" key="16">
    <source>
        <dbReference type="Proteomes" id="UP000248553"/>
    </source>
</evidence>
<feature type="domain" description="Biopterin-dependent aromatic amino acid hydroxylase family profile" evidence="14">
    <location>
        <begin position="1"/>
        <end position="247"/>
    </location>
</feature>
<dbReference type="RefSeq" id="WP_111477178.1">
    <property type="nucleotide sequence ID" value="NZ_QHKM01000001.1"/>
</dbReference>
<dbReference type="InterPro" id="IPR018301">
    <property type="entry name" value="ArAA_hydroxylase_Fe/CU_BS"/>
</dbReference>
<evidence type="ECO:0000256" key="7">
    <source>
        <dbReference type="ARBA" id="ARBA00022723"/>
    </source>
</evidence>
<evidence type="ECO:0000256" key="6">
    <source>
        <dbReference type="ARBA" id="ARBA00020276"/>
    </source>
</evidence>
<dbReference type="GO" id="GO:0005506">
    <property type="term" value="F:iron ion binding"/>
    <property type="evidence" value="ECO:0007669"/>
    <property type="project" value="InterPro"/>
</dbReference>
<evidence type="ECO:0000256" key="5">
    <source>
        <dbReference type="ARBA" id="ARBA00011995"/>
    </source>
</evidence>
<dbReference type="InterPro" id="IPR001273">
    <property type="entry name" value="ArAA_hydroxylase"/>
</dbReference>
<evidence type="ECO:0000256" key="11">
    <source>
        <dbReference type="ARBA" id="ARBA00023232"/>
    </source>
</evidence>
<dbReference type="InterPro" id="IPR036951">
    <property type="entry name" value="ArAA_hydroxylase_sf"/>
</dbReference>
<dbReference type="Proteomes" id="UP000248553">
    <property type="component" value="Unassembled WGS sequence"/>
</dbReference>
<comment type="cofactor">
    <cofactor evidence="2 13">
        <name>Fe(2+)</name>
        <dbReference type="ChEBI" id="CHEBI:29033"/>
    </cofactor>
</comment>
<evidence type="ECO:0000256" key="3">
    <source>
        <dbReference type="ARBA" id="ARBA00005088"/>
    </source>
</evidence>
<keyword evidence="7 13" id="KW-0479">Metal-binding</keyword>
<accession>A0A328BZ58</accession>
<dbReference type="AlphaFoldDB" id="A0A328BZ58"/>
<dbReference type="Gene3D" id="1.10.800.10">
    <property type="entry name" value="Aromatic amino acid hydroxylase"/>
    <property type="match status" value="1"/>
</dbReference>
<dbReference type="InterPro" id="IPR005960">
    <property type="entry name" value="Phe-4-hydroxylase_mono"/>
</dbReference>
<name>A0A328BZ58_9BACT</name>
<dbReference type="NCBIfam" id="NF008877">
    <property type="entry name" value="PRK11913.1-2"/>
    <property type="match status" value="1"/>
</dbReference>
<keyword evidence="10 15" id="KW-0503">Monooxygenase</keyword>
<dbReference type="OrthoDB" id="9780502at2"/>
<dbReference type="PROSITE" id="PS00367">
    <property type="entry name" value="BH4_AAA_HYDROXYL_1"/>
    <property type="match status" value="1"/>
</dbReference>
<evidence type="ECO:0000256" key="12">
    <source>
        <dbReference type="ARBA" id="ARBA00029922"/>
    </source>
</evidence>
<dbReference type="SMR" id="A0A328BZ58"/>
<dbReference type="InterPro" id="IPR036329">
    <property type="entry name" value="Aro-AA_hydroxylase_C_sf"/>
</dbReference>
<dbReference type="Pfam" id="PF00351">
    <property type="entry name" value="Biopterin_H"/>
    <property type="match status" value="1"/>
</dbReference>
<comment type="caution">
    <text evidence="15">The sequence shown here is derived from an EMBL/GenBank/DDBJ whole genome shotgun (WGS) entry which is preliminary data.</text>
</comment>
<evidence type="ECO:0000256" key="9">
    <source>
        <dbReference type="ARBA" id="ARBA00023004"/>
    </source>
</evidence>
<gene>
    <name evidence="15" type="primary">phhA</name>
    <name evidence="15" type="ORF">DLM85_06225</name>
</gene>
<reference evidence="16" key="1">
    <citation type="submission" date="2018-05" db="EMBL/GenBank/DDBJ databases">
        <authorList>
            <person name="Nie L."/>
        </authorList>
    </citation>
    <scope>NUCLEOTIDE SEQUENCE [LARGE SCALE GENOMIC DNA]</scope>
    <source>
        <strain evidence="16">NL</strain>
    </source>
</reference>
<dbReference type="PROSITE" id="PS51410">
    <property type="entry name" value="BH4_AAA_HYDROXYL_2"/>
    <property type="match status" value="1"/>
</dbReference>
<protein>
    <recommendedName>
        <fullName evidence="6">Phenylalanine-4-hydroxylase</fullName>
        <ecNumber evidence="5">1.14.16.1</ecNumber>
    </recommendedName>
    <alternativeName>
        <fullName evidence="12">Phe-4-monooxygenase</fullName>
    </alternativeName>
</protein>
<dbReference type="GO" id="GO:0006559">
    <property type="term" value="P:L-phenylalanine catabolic process"/>
    <property type="evidence" value="ECO:0007669"/>
    <property type="project" value="UniProtKB-UniPathway"/>
</dbReference>
<dbReference type="EC" id="1.14.16.1" evidence="5"/>
<comment type="catalytic activity">
    <reaction evidence="1">
        <text>(6R)-L-erythro-5,6,7,8-tetrahydrobiopterin + L-phenylalanine + O2 = (4aS,6R)-4a-hydroxy-L-erythro-5,6,7,8-tetrahydrobiopterin + L-tyrosine</text>
        <dbReference type="Rhea" id="RHEA:20273"/>
        <dbReference type="ChEBI" id="CHEBI:15379"/>
        <dbReference type="ChEBI" id="CHEBI:15642"/>
        <dbReference type="ChEBI" id="CHEBI:58095"/>
        <dbReference type="ChEBI" id="CHEBI:58315"/>
        <dbReference type="ChEBI" id="CHEBI:59560"/>
        <dbReference type="EC" id="1.14.16.1"/>
    </reaction>
</comment>
<comment type="pathway">
    <text evidence="3">Amino-acid degradation; L-phenylalanine degradation; acetoacetate and fumarate from L-phenylalanine: step 1/6.</text>
</comment>
<evidence type="ECO:0000313" key="15">
    <source>
        <dbReference type="EMBL" id="RAK70428.1"/>
    </source>
</evidence>
<dbReference type="InterPro" id="IPR019774">
    <property type="entry name" value="Aromatic-AA_hydroxylase_C"/>
</dbReference>
<evidence type="ECO:0000256" key="2">
    <source>
        <dbReference type="ARBA" id="ARBA00001954"/>
    </source>
</evidence>
<evidence type="ECO:0000256" key="13">
    <source>
        <dbReference type="PIRSR" id="PIRSR601273-2"/>
    </source>
</evidence>
<keyword evidence="11" id="KW-0585">Phenylalanine catabolism</keyword>
<dbReference type="SUPFAM" id="SSF56534">
    <property type="entry name" value="Aromatic aminoacid monoxygenases, catalytic and oligomerization domains"/>
    <property type="match status" value="1"/>
</dbReference>
<evidence type="ECO:0000256" key="10">
    <source>
        <dbReference type="ARBA" id="ARBA00023033"/>
    </source>
</evidence>
<dbReference type="GO" id="GO:0004505">
    <property type="term" value="F:phenylalanine 4-monooxygenase activity"/>
    <property type="evidence" value="ECO:0007669"/>
    <property type="project" value="UniProtKB-EC"/>
</dbReference>
<dbReference type="EMBL" id="QHKM01000001">
    <property type="protein sequence ID" value="RAK70428.1"/>
    <property type="molecule type" value="Genomic_DNA"/>
</dbReference>
<keyword evidence="8 15" id="KW-0560">Oxidoreductase</keyword>
<feature type="binding site" evidence="13">
    <location>
        <position position="113"/>
    </location>
    <ligand>
        <name>Fe cation</name>
        <dbReference type="ChEBI" id="CHEBI:24875"/>
    </ligand>
</feature>
<dbReference type="PANTHER" id="PTHR11473:SF24">
    <property type="entry name" value="PHENYLALANINE-4-HYDROXYLASE"/>
    <property type="match status" value="1"/>
</dbReference>
<keyword evidence="9 13" id="KW-0408">Iron</keyword>
<dbReference type="PANTHER" id="PTHR11473">
    <property type="entry name" value="AROMATIC AMINO ACID HYDROXYLASE"/>
    <property type="match status" value="1"/>
</dbReference>
<keyword evidence="16" id="KW-1185">Reference proteome</keyword>